<dbReference type="EMBL" id="ALIE01000099">
    <property type="protein sequence ID" value="EJS43403.1"/>
    <property type="molecule type" value="Genomic_DNA"/>
</dbReference>
<gene>
    <name evidence="3" type="ORF">SU7_1534</name>
</gene>
<keyword evidence="4" id="KW-1185">Reference proteome</keyword>
<dbReference type="Gene3D" id="1.10.555.10">
    <property type="entry name" value="Rho GTPase activation protein"/>
    <property type="match status" value="1"/>
</dbReference>
<sequence length="786" mass="91011">MAANEHNEGNNTGNDFEKTNNLPIDRDSVKFLLRNTYWTKDYTTGIKLFIKHMREENDLVIRDINFYDDFTEKFWNPTLSHLQDLEPTNSMNKHLLEFMREFFNKISTDRIVSDCKTPLQKLKEHNEIFIREAENDLSSRYSVYIKDLVRVKDSLIECEKKIQSMYKLKKVKASTEDPSHTLNDDKDEPPLASSTFVCNFPYTFDEKLKFNNCNELMSFLKNLKKNVKSQKSIFSVPGLTNESFQGQSLIKKLKELEPKLDLSLFNTDRIGNEFIQLGIIKEYSLSFYSSKNSHFDQGKYYYWDSEIIKMDENNDNVTTRNKKSYGELTQSGYCPEEKPNVSSIKTSISDWIRKVSLHENDDCDASGSRDLNENNWQSLKQQLGTLQDRFYSRCCQLEYSKVQLEKTIYDYCRNYSRIEDRIQQTLKSSNKTFLQRCESFTEMPASFLQEDELPRRSADIEIRGFFLRDNGIPFRKWNFMEENDPVEECREITIKCEKFFCGSEINSDLTFLDTLGTIKTILRQIEKEPNTKKTIQSWHNDIDFVRVSNLKRDLLAKFRESKTMENTNSIITAQFLENSHIYVTNDFVGLIKVWLLELPDSLIPSKIYDTLVKTGKPLISLCEQFPTSSLRFLQELANHFQSINSGPSLPQQTLGSIFIDNGDIDIPLAHHFIRRTGLQNPADITILSPALYTFFASQDTSETLQELVTNDNTVTTTKATLAEPPIIIIKDTPPSTSSTPHPPSHEEDGPFIPRPFKTSSTTTTPEHAKRKSGLFLPINLNDRPPT</sequence>
<evidence type="ECO:0000259" key="2">
    <source>
        <dbReference type="PROSITE" id="PS50238"/>
    </source>
</evidence>
<proteinExistence type="predicted"/>
<dbReference type="GO" id="GO:0007165">
    <property type="term" value="P:signal transduction"/>
    <property type="evidence" value="ECO:0007669"/>
    <property type="project" value="InterPro"/>
</dbReference>
<name>J8Q189_SACAR</name>
<dbReference type="AlphaFoldDB" id="J8Q189"/>
<feature type="domain" description="Rho-GAP" evidence="2">
    <location>
        <begin position="510"/>
        <end position="715"/>
    </location>
</feature>
<dbReference type="Proteomes" id="UP000006968">
    <property type="component" value="Chromosome VIII"/>
</dbReference>
<organism evidence="3 4">
    <name type="scientific">Saccharomyces arboricola (strain H-6 / AS 2.3317 / CBS 10644)</name>
    <name type="common">Yeast</name>
    <dbReference type="NCBI Taxonomy" id="1160507"/>
    <lineage>
        <taxon>Eukaryota</taxon>
        <taxon>Fungi</taxon>
        <taxon>Dikarya</taxon>
        <taxon>Ascomycota</taxon>
        <taxon>Saccharomycotina</taxon>
        <taxon>Saccharomycetes</taxon>
        <taxon>Saccharomycetales</taxon>
        <taxon>Saccharomycetaceae</taxon>
        <taxon>Saccharomyces</taxon>
    </lineage>
</organism>
<evidence type="ECO:0000256" key="1">
    <source>
        <dbReference type="SAM" id="MobiDB-lite"/>
    </source>
</evidence>
<dbReference type="SUPFAM" id="SSF48350">
    <property type="entry name" value="GTPase activation domain, GAP"/>
    <property type="match status" value="1"/>
</dbReference>
<dbReference type="HOGENOM" id="CLU_356837_0_0_1"/>
<comment type="caution">
    <text evidence="3">The sequence shown here is derived from an EMBL/GenBank/DDBJ whole genome shotgun (WGS) entry which is preliminary data.</text>
</comment>
<evidence type="ECO:0000313" key="3">
    <source>
        <dbReference type="EMBL" id="EJS43403.1"/>
    </source>
</evidence>
<feature type="region of interest" description="Disordered" evidence="1">
    <location>
        <begin position="729"/>
        <end position="786"/>
    </location>
</feature>
<accession>J8Q189</accession>
<dbReference type="InterPro" id="IPR008936">
    <property type="entry name" value="Rho_GTPase_activation_prot"/>
</dbReference>
<evidence type="ECO:0000313" key="4">
    <source>
        <dbReference type="Proteomes" id="UP000006968"/>
    </source>
</evidence>
<dbReference type="SMART" id="SM00324">
    <property type="entry name" value="RhoGAP"/>
    <property type="match status" value="1"/>
</dbReference>
<dbReference type="PROSITE" id="PS50238">
    <property type="entry name" value="RHOGAP"/>
    <property type="match status" value="1"/>
</dbReference>
<protein>
    <submittedName>
        <fullName evidence="3">YHR182W</fullName>
    </submittedName>
</protein>
<reference evidence="3 4" key="1">
    <citation type="journal article" date="2013" name="BMC Genomics">
        <title>High quality de novo sequencing and assembly of the Saccharomyces arboricolus genome.</title>
        <authorList>
            <person name="Liti G."/>
            <person name="Nguyen Ba A.N."/>
            <person name="Blythe M."/>
            <person name="Mueller C.A."/>
            <person name="Bergstroem A."/>
            <person name="Cubillos F.A."/>
            <person name="Dafhnis-Calas F."/>
            <person name="Khoshraftar S."/>
            <person name="Malla S."/>
            <person name="Mehta N."/>
            <person name="Siow C.C."/>
            <person name="Warringer J."/>
            <person name="Moses A.M."/>
            <person name="Louis E.J."/>
            <person name="Nieduszynski C.A."/>
        </authorList>
    </citation>
    <scope>NUCLEOTIDE SEQUENCE [LARGE SCALE GENOMIC DNA]</scope>
    <source>
        <strain evidence="4">H-6 / AS 2.3317 / CBS 10644</strain>
    </source>
</reference>
<dbReference type="OrthoDB" id="2155291at2759"/>
<feature type="compositionally biased region" description="Low complexity" evidence="1">
    <location>
        <begin position="729"/>
        <end position="739"/>
    </location>
</feature>
<dbReference type="InterPro" id="IPR000198">
    <property type="entry name" value="RhoGAP_dom"/>
</dbReference>